<dbReference type="PANTHER" id="PTHR21444:SF17">
    <property type="entry name" value="STIMULATED BY RETINOIC ACID GENE 6 PROTEIN-LIKE"/>
    <property type="match status" value="1"/>
</dbReference>
<dbReference type="Ensembl" id="ENSANAT00000042808.1">
    <property type="protein sequence ID" value="ENSANAP00000024888.1"/>
    <property type="gene ID" value="ENSANAG00000030167.1"/>
</dbReference>
<keyword evidence="4 8" id="KW-0812">Transmembrane</keyword>
<evidence type="ECO:0000256" key="8">
    <source>
        <dbReference type="SAM" id="Phobius"/>
    </source>
</evidence>
<evidence type="ECO:0000256" key="3">
    <source>
        <dbReference type="ARBA" id="ARBA00022475"/>
    </source>
</evidence>
<dbReference type="Pfam" id="PF14752">
    <property type="entry name" value="RBP_receptor"/>
    <property type="match status" value="1"/>
</dbReference>
<dbReference type="PANTHER" id="PTHR21444">
    <property type="entry name" value="COILED-COIL DOMAIN-CONTAINING PROTEIN 180"/>
    <property type="match status" value="1"/>
</dbReference>
<evidence type="ECO:0000256" key="6">
    <source>
        <dbReference type="ARBA" id="ARBA00023136"/>
    </source>
</evidence>
<organism evidence="9 10">
    <name type="scientific">Aotus nancymaae</name>
    <name type="common">Ma's night monkey</name>
    <dbReference type="NCBI Taxonomy" id="37293"/>
    <lineage>
        <taxon>Eukaryota</taxon>
        <taxon>Metazoa</taxon>
        <taxon>Chordata</taxon>
        <taxon>Craniata</taxon>
        <taxon>Vertebrata</taxon>
        <taxon>Euteleostomi</taxon>
        <taxon>Mammalia</taxon>
        <taxon>Eutheria</taxon>
        <taxon>Euarchontoglires</taxon>
        <taxon>Primates</taxon>
        <taxon>Haplorrhini</taxon>
        <taxon>Platyrrhini</taxon>
        <taxon>Aotidae</taxon>
        <taxon>Aotus</taxon>
    </lineage>
</organism>
<dbReference type="GO" id="GO:0005886">
    <property type="term" value="C:plasma membrane"/>
    <property type="evidence" value="ECO:0007669"/>
    <property type="project" value="UniProtKB-SubCell"/>
</dbReference>
<feature type="transmembrane region" description="Helical" evidence="8">
    <location>
        <begin position="133"/>
        <end position="159"/>
    </location>
</feature>
<evidence type="ECO:0000256" key="2">
    <source>
        <dbReference type="ARBA" id="ARBA00022448"/>
    </source>
</evidence>
<dbReference type="STRING" id="37293.ENSANAP00000024888"/>
<feature type="transmembrane region" description="Helical" evidence="8">
    <location>
        <begin position="67"/>
        <end position="90"/>
    </location>
</feature>
<keyword evidence="5 8" id="KW-1133">Transmembrane helix</keyword>
<dbReference type="AlphaFoldDB" id="A0A2K5DV87"/>
<dbReference type="GO" id="GO:0038023">
    <property type="term" value="F:signaling receptor activity"/>
    <property type="evidence" value="ECO:0007669"/>
    <property type="project" value="InterPro"/>
</dbReference>
<keyword evidence="2" id="KW-0813">Transport</keyword>
<evidence type="ECO:0000256" key="4">
    <source>
        <dbReference type="ARBA" id="ARBA00022692"/>
    </source>
</evidence>
<dbReference type="GO" id="GO:0034632">
    <property type="term" value="F:retinol transmembrane transporter activity"/>
    <property type="evidence" value="ECO:0007669"/>
    <property type="project" value="InterPro"/>
</dbReference>
<reference evidence="9" key="2">
    <citation type="submission" date="2025-09" db="UniProtKB">
        <authorList>
            <consortium name="Ensembl"/>
        </authorList>
    </citation>
    <scope>IDENTIFICATION</scope>
</reference>
<evidence type="ECO:0000256" key="5">
    <source>
        <dbReference type="ARBA" id="ARBA00022989"/>
    </source>
</evidence>
<evidence type="ECO:0000256" key="7">
    <source>
        <dbReference type="ARBA" id="ARBA00023170"/>
    </source>
</evidence>
<accession>A0A2K5DV87</accession>
<keyword evidence="3" id="KW-1003">Cell membrane</keyword>
<feature type="transmembrane region" description="Helical" evidence="8">
    <location>
        <begin position="6"/>
        <end position="25"/>
    </location>
</feature>
<name>A0A2K5DV87_AOTNA</name>
<reference evidence="9" key="1">
    <citation type="submission" date="2025-08" db="UniProtKB">
        <authorList>
            <consortium name="Ensembl"/>
        </authorList>
    </citation>
    <scope>IDENTIFICATION</scope>
</reference>
<proteinExistence type="predicted"/>
<comment type="subcellular location">
    <subcellularLocation>
        <location evidence="1">Cell membrane</location>
        <topology evidence="1">Multi-pass membrane protein</topology>
    </subcellularLocation>
</comment>
<keyword evidence="7" id="KW-0675">Receptor</keyword>
<dbReference type="GO" id="GO:0071939">
    <property type="term" value="P:vitamin A import into cell"/>
    <property type="evidence" value="ECO:0007669"/>
    <property type="project" value="TreeGrafter"/>
</dbReference>
<dbReference type="GeneTree" id="ENSGT00940000153246"/>
<keyword evidence="6 8" id="KW-0472">Membrane</keyword>
<sequence length="174" mass="19783">MIGTIVLAFICLYLFIVIEFCMFVYVRDELDMFENKLESYITSMNHSGILIPGILQVKELISVTKGVWVATILPASLTCVSYLFHILVCYRKHIKRLWAGNKHFLPLKFHNPASSESVVAIARYSGWQIAYILWGYLIIHVVQSLCGMAIMYGLVLPIVHNQGLEMLRDLGIGM</sequence>
<protein>
    <submittedName>
        <fullName evidence="9">Uncharacterized protein</fullName>
    </submittedName>
</protein>
<dbReference type="Proteomes" id="UP000233020">
    <property type="component" value="Unplaced"/>
</dbReference>
<evidence type="ECO:0000313" key="10">
    <source>
        <dbReference type="Proteomes" id="UP000233020"/>
    </source>
</evidence>
<dbReference type="InterPro" id="IPR026612">
    <property type="entry name" value="STRA6-like"/>
</dbReference>
<keyword evidence="10" id="KW-1185">Reference proteome</keyword>
<evidence type="ECO:0000256" key="1">
    <source>
        <dbReference type="ARBA" id="ARBA00004651"/>
    </source>
</evidence>
<evidence type="ECO:0000313" key="9">
    <source>
        <dbReference type="Ensembl" id="ENSANAP00000024888.1"/>
    </source>
</evidence>